<protein>
    <submittedName>
        <fullName evidence="1">Type II secretion system GspH family protein</fullName>
    </submittedName>
</protein>
<dbReference type="Proteomes" id="UP000782475">
    <property type="component" value="Unassembled WGS sequence"/>
</dbReference>
<comment type="caution">
    <text evidence="1">The sequence shown here is derived from an EMBL/GenBank/DDBJ whole genome shotgun (WGS) entry which is preliminary data.</text>
</comment>
<proteinExistence type="predicted"/>
<reference evidence="1 2" key="1">
    <citation type="journal article" date="2021" name="Appl. Microbiol. Biotechnol.">
        <title>Biotechnological applications of marine bacteria in bioremediation of environments polluted with hydrocarbons and plastics.</title>
        <authorList>
            <person name="Muriel-Millan L.F."/>
            <person name="Millan-Lopez S."/>
            <person name="Pardo-Lopez L."/>
        </authorList>
    </citation>
    <scope>NUCLEOTIDE SEQUENCE [LARGE SCALE GENOMIC DNA]</scope>
    <source>
        <strain evidence="1 2">GOM4</strain>
    </source>
</reference>
<sequence>MKKQQSGFTMIELIMVIVILGVLAAVALPKFADFGADARAASINGALGAAKSASAIVHSAYLMGKSSTTPGESGAPDVTSVKLEGTTINLAHGYPADASELLKAAGMAGDFTASGTRIEQAGNTYTNCAFTYTAPAAADAAPTFSGITSGEGGSATTTNLPVTADNCK</sequence>
<evidence type="ECO:0000313" key="1">
    <source>
        <dbReference type="EMBL" id="MBX7274190.1"/>
    </source>
</evidence>
<keyword evidence="2" id="KW-1185">Reference proteome</keyword>
<name>A0ACC5VPM8_STUCH</name>
<organism evidence="1 2">
    <name type="scientific">Stutzerimonas chloritidismutans</name>
    <name type="common">Pseudomonas chloritidismutans</name>
    <dbReference type="NCBI Taxonomy" id="203192"/>
    <lineage>
        <taxon>Bacteria</taxon>
        <taxon>Pseudomonadati</taxon>
        <taxon>Pseudomonadota</taxon>
        <taxon>Gammaproteobacteria</taxon>
        <taxon>Pseudomonadales</taxon>
        <taxon>Pseudomonadaceae</taxon>
        <taxon>Stutzerimonas</taxon>
    </lineage>
</organism>
<accession>A0ACC5VPM8</accession>
<evidence type="ECO:0000313" key="2">
    <source>
        <dbReference type="Proteomes" id="UP000782475"/>
    </source>
</evidence>
<gene>
    <name evidence="1" type="ORF">KJJ99_20595</name>
</gene>
<dbReference type="EMBL" id="JAHHFP010000024">
    <property type="protein sequence ID" value="MBX7274190.1"/>
    <property type="molecule type" value="Genomic_DNA"/>
</dbReference>